<sequence length="89" mass="10012">MAWGYRRMSGGEGLLKRGAQPWKERRRGALVSMAGAGASAREERGWEWLLASCRGTQKKSAERERPWRRCSSRRGRSTQGEMADGPMDA</sequence>
<protein>
    <submittedName>
        <fullName evidence="2">Uncharacterized protein</fullName>
    </submittedName>
</protein>
<evidence type="ECO:0000313" key="3">
    <source>
        <dbReference type="Proteomes" id="UP000251960"/>
    </source>
</evidence>
<name>A0A3L6DDP5_MAIZE</name>
<proteinExistence type="predicted"/>
<gene>
    <name evidence="2" type="ORF">Zm00014a_016441</name>
</gene>
<evidence type="ECO:0000313" key="2">
    <source>
        <dbReference type="EMBL" id="PWZ06193.1"/>
    </source>
</evidence>
<comment type="caution">
    <text evidence="2">The sequence shown here is derived from an EMBL/GenBank/DDBJ whole genome shotgun (WGS) entry which is preliminary data.</text>
</comment>
<dbReference type="AlphaFoldDB" id="A0A3L6DDP5"/>
<feature type="region of interest" description="Disordered" evidence="1">
    <location>
        <begin position="55"/>
        <end position="89"/>
    </location>
</feature>
<organism evidence="2 3">
    <name type="scientific">Zea mays</name>
    <name type="common">Maize</name>
    <dbReference type="NCBI Taxonomy" id="4577"/>
    <lineage>
        <taxon>Eukaryota</taxon>
        <taxon>Viridiplantae</taxon>
        <taxon>Streptophyta</taxon>
        <taxon>Embryophyta</taxon>
        <taxon>Tracheophyta</taxon>
        <taxon>Spermatophyta</taxon>
        <taxon>Magnoliopsida</taxon>
        <taxon>Liliopsida</taxon>
        <taxon>Poales</taxon>
        <taxon>Poaceae</taxon>
        <taxon>PACMAD clade</taxon>
        <taxon>Panicoideae</taxon>
        <taxon>Andropogonodae</taxon>
        <taxon>Andropogoneae</taxon>
        <taxon>Tripsacinae</taxon>
        <taxon>Zea</taxon>
    </lineage>
</organism>
<dbReference type="EMBL" id="NCVQ01000010">
    <property type="protein sequence ID" value="PWZ06193.1"/>
    <property type="molecule type" value="Genomic_DNA"/>
</dbReference>
<dbReference type="Proteomes" id="UP000251960">
    <property type="component" value="Chromosome 9"/>
</dbReference>
<evidence type="ECO:0000256" key="1">
    <source>
        <dbReference type="SAM" id="MobiDB-lite"/>
    </source>
</evidence>
<reference evidence="2 3" key="1">
    <citation type="journal article" date="2018" name="Nat. Genet.">
        <title>Extensive intraspecific gene order and gene structural variations between Mo17 and other maize genomes.</title>
        <authorList>
            <person name="Sun S."/>
            <person name="Zhou Y."/>
            <person name="Chen J."/>
            <person name="Shi J."/>
            <person name="Zhao H."/>
            <person name="Zhao H."/>
            <person name="Song W."/>
            <person name="Zhang M."/>
            <person name="Cui Y."/>
            <person name="Dong X."/>
            <person name="Liu H."/>
            <person name="Ma X."/>
            <person name="Jiao Y."/>
            <person name="Wang B."/>
            <person name="Wei X."/>
            <person name="Stein J.C."/>
            <person name="Glaubitz J.C."/>
            <person name="Lu F."/>
            <person name="Yu G."/>
            <person name="Liang C."/>
            <person name="Fengler K."/>
            <person name="Li B."/>
            <person name="Rafalski A."/>
            <person name="Schnable P.S."/>
            <person name="Ware D.H."/>
            <person name="Buckler E.S."/>
            <person name="Lai J."/>
        </authorList>
    </citation>
    <scope>NUCLEOTIDE SEQUENCE [LARGE SCALE GENOMIC DNA]</scope>
    <source>
        <strain evidence="3">cv. Missouri 17</strain>
        <tissue evidence="2">Seedling</tissue>
    </source>
</reference>
<accession>A0A3L6DDP5</accession>